<dbReference type="RefSeq" id="WP_318798825.1">
    <property type="nucleotide sequence ID" value="NZ_JARUJP010000021.1"/>
</dbReference>
<dbReference type="Proteomes" id="UP001281656">
    <property type="component" value="Unassembled WGS sequence"/>
</dbReference>
<sequence>MSWIDITEEDKKIFEEYNLPAFEYLYLWQYLSTYQRYKANRISDLLLQIEYVINGLNRTKRLPPNYKYLLKGKRWNGFEGIIIEKEEHPPYYVSKKV</sequence>
<dbReference type="EMBL" id="JARUJP010000021">
    <property type="protein sequence ID" value="MDW8802503.1"/>
    <property type="molecule type" value="Genomic_DNA"/>
</dbReference>
<reference evidence="1 2" key="1">
    <citation type="submission" date="2023-04" db="EMBL/GenBank/DDBJ databases">
        <title>Clostridium tannerae sp. nov., isolated from the fecal material of an alpaca.</title>
        <authorList>
            <person name="Miller S."/>
            <person name="Hendry M."/>
            <person name="King J."/>
            <person name="Sankaranarayanan K."/>
            <person name="Lawson P.A."/>
        </authorList>
    </citation>
    <scope>NUCLEOTIDE SEQUENCE [LARGE SCALE GENOMIC DNA]</scope>
    <source>
        <strain evidence="1 2">A1-XYC3</strain>
    </source>
</reference>
<evidence type="ECO:0000313" key="1">
    <source>
        <dbReference type="EMBL" id="MDW8802503.1"/>
    </source>
</evidence>
<organism evidence="1 2">
    <name type="scientific">Clostridium tanneri</name>
    <dbReference type="NCBI Taxonomy" id="3037988"/>
    <lineage>
        <taxon>Bacteria</taxon>
        <taxon>Bacillati</taxon>
        <taxon>Bacillota</taxon>
        <taxon>Clostridia</taxon>
        <taxon>Eubacteriales</taxon>
        <taxon>Clostridiaceae</taxon>
        <taxon>Clostridium</taxon>
    </lineage>
</organism>
<gene>
    <name evidence="1" type="ORF">P8V03_15250</name>
</gene>
<proteinExistence type="predicted"/>
<keyword evidence="2" id="KW-1185">Reference proteome</keyword>
<evidence type="ECO:0000313" key="2">
    <source>
        <dbReference type="Proteomes" id="UP001281656"/>
    </source>
</evidence>
<accession>A0ABU4JWK2</accession>
<protein>
    <submittedName>
        <fullName evidence="1">Uncharacterized protein</fullName>
    </submittedName>
</protein>
<comment type="caution">
    <text evidence="1">The sequence shown here is derived from an EMBL/GenBank/DDBJ whole genome shotgun (WGS) entry which is preliminary data.</text>
</comment>
<name>A0ABU4JWK2_9CLOT</name>